<dbReference type="OrthoDB" id="9808408at2"/>
<dbReference type="RefSeq" id="WP_093557129.1">
    <property type="nucleotide sequence ID" value="NZ_FPBO01000018.1"/>
</dbReference>
<evidence type="ECO:0000256" key="9">
    <source>
        <dbReference type="ARBA" id="ARBA00059827"/>
    </source>
</evidence>
<dbReference type="Gene3D" id="3.30.565.10">
    <property type="entry name" value="Histidine kinase-like ATPase, C-terminal domain"/>
    <property type="match status" value="1"/>
</dbReference>
<keyword evidence="7" id="KW-0067">ATP-binding</keyword>
<dbReference type="SMART" id="SM00387">
    <property type="entry name" value="HATPase_c"/>
    <property type="match status" value="1"/>
</dbReference>
<evidence type="ECO:0000256" key="5">
    <source>
        <dbReference type="ARBA" id="ARBA00022741"/>
    </source>
</evidence>
<dbReference type="GO" id="GO:0030295">
    <property type="term" value="F:protein kinase activator activity"/>
    <property type="evidence" value="ECO:0007669"/>
    <property type="project" value="TreeGrafter"/>
</dbReference>
<keyword evidence="8" id="KW-0472">Membrane</keyword>
<dbReference type="InterPro" id="IPR003594">
    <property type="entry name" value="HATPase_dom"/>
</dbReference>
<dbReference type="EMBL" id="FPBO01000018">
    <property type="protein sequence ID" value="SFU99083.1"/>
    <property type="molecule type" value="Genomic_DNA"/>
</dbReference>
<evidence type="ECO:0000259" key="13">
    <source>
        <dbReference type="PROSITE" id="PS50113"/>
    </source>
</evidence>
<dbReference type="NCBIfam" id="TIGR00229">
    <property type="entry name" value="sensory_box"/>
    <property type="match status" value="2"/>
</dbReference>
<dbReference type="SMART" id="SM00091">
    <property type="entry name" value="PAS"/>
    <property type="match status" value="2"/>
</dbReference>
<dbReference type="InterPro" id="IPR000014">
    <property type="entry name" value="PAS"/>
</dbReference>
<dbReference type="PRINTS" id="PR00344">
    <property type="entry name" value="BCTRLSENSOR"/>
</dbReference>
<evidence type="ECO:0000259" key="11">
    <source>
        <dbReference type="PROSITE" id="PS50109"/>
    </source>
</evidence>
<comment type="function">
    <text evidence="9">Putative oxygen sensor; modulates the activity of FixJ, a transcriptional activator of nitrogen fixation fixK gene. FixL probably acts as a kinase that phosphorylates FixJ.</text>
</comment>
<keyword evidence="3" id="KW-0597">Phosphoprotein</keyword>
<dbReference type="InterPro" id="IPR000700">
    <property type="entry name" value="PAS-assoc_C"/>
</dbReference>
<feature type="domain" description="PAS" evidence="12">
    <location>
        <begin position="7"/>
        <end position="60"/>
    </location>
</feature>
<dbReference type="GO" id="GO:0000156">
    <property type="term" value="F:phosphorelay response regulator activity"/>
    <property type="evidence" value="ECO:0007669"/>
    <property type="project" value="TreeGrafter"/>
</dbReference>
<dbReference type="SMART" id="SM00388">
    <property type="entry name" value="HisKA"/>
    <property type="match status" value="1"/>
</dbReference>
<dbReference type="InterPro" id="IPR013767">
    <property type="entry name" value="PAS_fold"/>
</dbReference>
<comment type="catalytic activity">
    <reaction evidence="1">
        <text>ATP + protein L-histidine = ADP + protein N-phospho-L-histidine.</text>
        <dbReference type="EC" id="2.7.13.3"/>
    </reaction>
</comment>
<dbReference type="SUPFAM" id="SSF55874">
    <property type="entry name" value="ATPase domain of HSP90 chaperone/DNA topoisomerase II/histidine kinase"/>
    <property type="match status" value="1"/>
</dbReference>
<keyword evidence="5" id="KW-0547">Nucleotide-binding</keyword>
<dbReference type="GO" id="GO:0000155">
    <property type="term" value="F:phosphorelay sensor kinase activity"/>
    <property type="evidence" value="ECO:0007669"/>
    <property type="project" value="InterPro"/>
</dbReference>
<evidence type="ECO:0000256" key="7">
    <source>
        <dbReference type="ARBA" id="ARBA00022840"/>
    </source>
</evidence>
<dbReference type="GO" id="GO:0005524">
    <property type="term" value="F:ATP binding"/>
    <property type="evidence" value="ECO:0007669"/>
    <property type="project" value="UniProtKB-KW"/>
</dbReference>
<dbReference type="InterPro" id="IPR035965">
    <property type="entry name" value="PAS-like_dom_sf"/>
</dbReference>
<dbReference type="InterPro" id="IPR004358">
    <property type="entry name" value="Sig_transdc_His_kin-like_C"/>
</dbReference>
<evidence type="ECO:0000256" key="2">
    <source>
        <dbReference type="ARBA" id="ARBA00012438"/>
    </source>
</evidence>
<protein>
    <recommendedName>
        <fullName evidence="10">Sensor protein FixL</fullName>
        <ecNumber evidence="2">2.7.13.3</ecNumber>
    </recommendedName>
</protein>
<dbReference type="GO" id="GO:0016020">
    <property type="term" value="C:membrane"/>
    <property type="evidence" value="ECO:0007669"/>
    <property type="project" value="UniProtKB-SubCell"/>
</dbReference>
<evidence type="ECO:0000256" key="6">
    <source>
        <dbReference type="ARBA" id="ARBA00022777"/>
    </source>
</evidence>
<reference evidence="15" key="1">
    <citation type="submission" date="2016-10" db="EMBL/GenBank/DDBJ databases">
        <authorList>
            <person name="Varghese N."/>
            <person name="Submissions S."/>
        </authorList>
    </citation>
    <scope>NUCLEOTIDE SEQUENCE [LARGE SCALE GENOMIC DNA]</scope>
    <source>
        <strain evidence="15">CGMCC 1.11014</strain>
    </source>
</reference>
<dbReference type="CDD" id="cd00082">
    <property type="entry name" value="HisKA"/>
    <property type="match status" value="1"/>
</dbReference>
<dbReference type="GO" id="GO:0006355">
    <property type="term" value="P:regulation of DNA-templated transcription"/>
    <property type="evidence" value="ECO:0007669"/>
    <property type="project" value="InterPro"/>
</dbReference>
<gene>
    <name evidence="14" type="ORF">SAMN05216552_101870</name>
</gene>
<organism evidence="14 15">
    <name type="scientific">Pseudoduganella namucuonensis</name>
    <dbReference type="NCBI Taxonomy" id="1035707"/>
    <lineage>
        <taxon>Bacteria</taxon>
        <taxon>Pseudomonadati</taxon>
        <taxon>Pseudomonadota</taxon>
        <taxon>Betaproteobacteria</taxon>
        <taxon>Burkholderiales</taxon>
        <taxon>Oxalobacteraceae</taxon>
        <taxon>Telluria group</taxon>
        <taxon>Pseudoduganella</taxon>
    </lineage>
</organism>
<feature type="domain" description="PAC" evidence="13">
    <location>
        <begin position="213"/>
        <end position="263"/>
    </location>
</feature>
<dbReference type="FunFam" id="3.30.450.20:FF:000060">
    <property type="entry name" value="Sensor protein FixL"/>
    <property type="match status" value="1"/>
</dbReference>
<evidence type="ECO:0000256" key="8">
    <source>
        <dbReference type="ARBA" id="ARBA00023136"/>
    </source>
</evidence>
<keyword evidence="6 14" id="KW-0418">Kinase</keyword>
<dbReference type="PROSITE" id="PS50113">
    <property type="entry name" value="PAC"/>
    <property type="match status" value="2"/>
</dbReference>
<keyword evidence="15" id="KW-1185">Reference proteome</keyword>
<sequence length="504" mass="55481">MKNPTIAEQSLDWLLASATDAMLIIDGDGAILLANPALERLFGYDPGTLQGQPVEVLIPQRYRHGHGALRADYARHPRPRAMGAGAELHGAHRDGREFPVEVSLSPLRSDGAQTMVMATIHDISARKAAERALQESEARMRAVFETAVDAIITIDERGILERLNPAAERMFGYTEAEVAGRNISMLMPSPHRKLHDGYLAHYLATGEKRIIGKGREVRGLRRDGSVFPMDLAVAEMTLNGRRMFTGLVRDITERRQAEEKTLQLLQEVSSANEELTNFAYVVSHDLKAPLRGIGSLADWLATDYADKFNDEGKEHMRLLINRVHRMGALIDGILQYSRVGRVREAAGAVDLNRLLADVVDLQAPPAGLRVTVQPGLPTVVGEPTRLQQVFQNLLSNAVKYIGRTDGEIHIGCADDGAFWRFSVADNGPGIEPRHFERIFQLFQTLAPRDRVESTGVGLALVKKIVEMYRGRVWVESAPGAGATFLFTWPKAAGRSHQAQGASTA</sequence>
<dbReference type="PANTHER" id="PTHR42878">
    <property type="entry name" value="TWO-COMPONENT HISTIDINE KINASE"/>
    <property type="match status" value="1"/>
</dbReference>
<keyword evidence="4" id="KW-0808">Transferase</keyword>
<feature type="domain" description="PAC" evidence="13">
    <location>
        <begin position="84"/>
        <end position="135"/>
    </location>
</feature>
<dbReference type="AlphaFoldDB" id="A0A1I7KNR8"/>
<evidence type="ECO:0000313" key="15">
    <source>
        <dbReference type="Proteomes" id="UP000199391"/>
    </source>
</evidence>
<dbReference type="Pfam" id="PF00989">
    <property type="entry name" value="PAS"/>
    <property type="match status" value="2"/>
</dbReference>
<dbReference type="Gene3D" id="1.10.287.130">
    <property type="match status" value="1"/>
</dbReference>
<dbReference type="Pfam" id="PF02518">
    <property type="entry name" value="HATPase_c"/>
    <property type="match status" value="1"/>
</dbReference>
<dbReference type="InterPro" id="IPR005467">
    <property type="entry name" value="His_kinase_dom"/>
</dbReference>
<dbReference type="SUPFAM" id="SSF47384">
    <property type="entry name" value="Homodimeric domain of signal transducing histidine kinase"/>
    <property type="match status" value="1"/>
</dbReference>
<dbReference type="Gene3D" id="3.30.450.20">
    <property type="entry name" value="PAS domain"/>
    <property type="match status" value="2"/>
</dbReference>
<dbReference type="PROSITE" id="PS50112">
    <property type="entry name" value="PAS"/>
    <property type="match status" value="2"/>
</dbReference>
<dbReference type="PROSITE" id="PS50109">
    <property type="entry name" value="HIS_KIN"/>
    <property type="match status" value="1"/>
</dbReference>
<dbReference type="GO" id="GO:0007234">
    <property type="term" value="P:osmosensory signaling via phosphorelay pathway"/>
    <property type="evidence" value="ECO:0007669"/>
    <property type="project" value="TreeGrafter"/>
</dbReference>
<feature type="domain" description="PAS" evidence="12">
    <location>
        <begin position="136"/>
        <end position="206"/>
    </location>
</feature>
<dbReference type="EC" id="2.7.13.3" evidence="2"/>
<dbReference type="SMART" id="SM00086">
    <property type="entry name" value="PAC"/>
    <property type="match status" value="2"/>
</dbReference>
<feature type="domain" description="Histidine kinase" evidence="11">
    <location>
        <begin position="281"/>
        <end position="492"/>
    </location>
</feature>
<accession>A0A1I7KNR8</accession>
<dbReference type="SUPFAM" id="SSF55785">
    <property type="entry name" value="PYP-like sensor domain (PAS domain)"/>
    <property type="match status" value="2"/>
</dbReference>
<name>A0A1I7KNR8_9BURK</name>
<dbReference type="InterPro" id="IPR003661">
    <property type="entry name" value="HisK_dim/P_dom"/>
</dbReference>
<evidence type="ECO:0000256" key="10">
    <source>
        <dbReference type="ARBA" id="ARBA00070616"/>
    </source>
</evidence>
<dbReference type="InterPro" id="IPR001610">
    <property type="entry name" value="PAC"/>
</dbReference>
<dbReference type="InterPro" id="IPR050351">
    <property type="entry name" value="BphY/WalK/GraS-like"/>
</dbReference>
<evidence type="ECO:0000259" key="12">
    <source>
        <dbReference type="PROSITE" id="PS50112"/>
    </source>
</evidence>
<evidence type="ECO:0000256" key="3">
    <source>
        <dbReference type="ARBA" id="ARBA00022553"/>
    </source>
</evidence>
<evidence type="ECO:0000256" key="4">
    <source>
        <dbReference type="ARBA" id="ARBA00022679"/>
    </source>
</evidence>
<dbReference type="InterPro" id="IPR036890">
    <property type="entry name" value="HATPase_C_sf"/>
</dbReference>
<proteinExistence type="predicted"/>
<dbReference type="STRING" id="1035707.SAMN05216552_101870"/>
<evidence type="ECO:0000256" key="1">
    <source>
        <dbReference type="ARBA" id="ARBA00000085"/>
    </source>
</evidence>
<dbReference type="Pfam" id="PF00512">
    <property type="entry name" value="HisKA"/>
    <property type="match status" value="1"/>
</dbReference>
<dbReference type="InterPro" id="IPR036097">
    <property type="entry name" value="HisK_dim/P_sf"/>
</dbReference>
<dbReference type="Proteomes" id="UP000199391">
    <property type="component" value="Unassembled WGS sequence"/>
</dbReference>
<evidence type="ECO:0000313" key="14">
    <source>
        <dbReference type="EMBL" id="SFU99083.1"/>
    </source>
</evidence>
<dbReference type="PANTHER" id="PTHR42878:SF15">
    <property type="entry name" value="BACTERIOPHYTOCHROME"/>
    <property type="match status" value="1"/>
</dbReference>
<dbReference type="CDD" id="cd00130">
    <property type="entry name" value="PAS"/>
    <property type="match status" value="2"/>
</dbReference>